<name>A0A1J5SZN5_9ARCH</name>
<keyword evidence="1" id="KW-0472">Membrane</keyword>
<evidence type="ECO:0000313" key="2">
    <source>
        <dbReference type="EMBL" id="OIR14049.1"/>
    </source>
</evidence>
<dbReference type="AlphaFoldDB" id="A0A1J5SZN5"/>
<keyword evidence="1" id="KW-0812">Transmembrane</keyword>
<comment type="caution">
    <text evidence="2">The sequence shown here is derived from an EMBL/GenBank/DDBJ whole genome shotgun (WGS) entry which is preliminary data.</text>
</comment>
<reference evidence="2 3" key="1">
    <citation type="submission" date="2016-08" db="EMBL/GenBank/DDBJ databases">
        <title>New Insights into Marine Group III Euryarchaeota, from dark to light.</title>
        <authorList>
            <person name="Haro-Moreno J.M."/>
            <person name="Rodriguez-Valera F."/>
            <person name="Lopez-Garcia P."/>
            <person name="Moreira D."/>
            <person name="Martin-Cuadrado A.B."/>
        </authorList>
    </citation>
    <scope>NUCLEOTIDE SEQUENCE [LARGE SCALE GENOMIC DNA]</scope>
    <source>
        <strain evidence="2">CG-Bathy1</strain>
    </source>
</reference>
<feature type="transmembrane region" description="Helical" evidence="1">
    <location>
        <begin position="38"/>
        <end position="59"/>
    </location>
</feature>
<accession>A0A1J5SZN5</accession>
<protein>
    <submittedName>
        <fullName evidence="2">Uncharacterized protein</fullName>
    </submittedName>
</protein>
<dbReference type="EMBL" id="MIYU01000021">
    <property type="protein sequence ID" value="OIR14049.1"/>
    <property type="molecule type" value="Genomic_DNA"/>
</dbReference>
<sequence>MNDDDFVEDAEFTDTDEEVGTDSILGYPAKNVKVGGSLFFVLFLVISLISSSVGFYPGIGQINLEILPLGSSNPDDFGTLDDELVLKVYITAPTLGWRSVDQVDYEISYDGKVRTTGSFAYEEARSGEGSKAKVEIDDFFVNNGNYKVKVSVGGNSDSAEVFVARNGQFVEGVMNYHGGSYGDPEYQMTNNDVPQVTLRFTSDASNSLAPRVSPLGFGYMDIFYTDHNSDDNYDEHKWDSCYWNDDNPQCSPTEDRPSNWDNEQYLAQRIYFNISRDSYSWSVDGDSQVYNGVGEDYTIDLVADDIRQNQDSDFSIKIHFTNTFANDSCSSLSNTNCASELDNNEYDGRSYWDWFFLERD</sequence>
<evidence type="ECO:0000313" key="3">
    <source>
        <dbReference type="Proteomes" id="UP000183815"/>
    </source>
</evidence>
<dbReference type="Proteomes" id="UP000183815">
    <property type="component" value="Unassembled WGS sequence"/>
</dbReference>
<proteinExistence type="predicted"/>
<keyword evidence="1" id="KW-1133">Transmembrane helix</keyword>
<gene>
    <name evidence="2" type="ORF">BEU04_03480</name>
</gene>
<evidence type="ECO:0000256" key="1">
    <source>
        <dbReference type="SAM" id="Phobius"/>
    </source>
</evidence>
<organism evidence="2 3">
    <name type="scientific">Marine Group III euryarchaeote CG-Bathy1</name>
    <dbReference type="NCBI Taxonomy" id="1889001"/>
    <lineage>
        <taxon>Archaea</taxon>
        <taxon>Methanobacteriati</taxon>
        <taxon>Thermoplasmatota</taxon>
        <taxon>Thermoplasmata</taxon>
        <taxon>Candidatus Thermoprofundales</taxon>
    </lineage>
</organism>